<dbReference type="Pfam" id="PF08245">
    <property type="entry name" value="Mur_ligase_M"/>
    <property type="match status" value="1"/>
</dbReference>
<dbReference type="SUPFAM" id="SSF53244">
    <property type="entry name" value="MurD-like peptide ligases, peptide-binding domain"/>
    <property type="match status" value="1"/>
</dbReference>
<keyword evidence="5" id="KW-0067">ATP-binding</keyword>
<evidence type="ECO:0000259" key="11">
    <source>
        <dbReference type="Pfam" id="PF02875"/>
    </source>
</evidence>
<dbReference type="NCBIfam" id="TIGR01143">
    <property type="entry name" value="murF"/>
    <property type="match status" value="1"/>
</dbReference>
<gene>
    <name evidence="13" type="ORF">MNBD_ALPHA06-97</name>
</gene>
<evidence type="ECO:0000256" key="4">
    <source>
        <dbReference type="ARBA" id="ARBA00022741"/>
    </source>
</evidence>
<keyword evidence="8" id="KW-0131">Cell cycle</keyword>
<dbReference type="GO" id="GO:0047480">
    <property type="term" value="F:UDP-N-acetylmuramoyl-tripeptide-D-alanyl-D-alanine ligase activity"/>
    <property type="evidence" value="ECO:0007669"/>
    <property type="project" value="InterPro"/>
</dbReference>
<dbReference type="InterPro" id="IPR036565">
    <property type="entry name" value="Mur-like_cat_sf"/>
</dbReference>
<dbReference type="Gene3D" id="3.40.1190.10">
    <property type="entry name" value="Mur-like, catalytic domain"/>
    <property type="match status" value="1"/>
</dbReference>
<keyword evidence="1" id="KW-0963">Cytoplasm</keyword>
<dbReference type="InterPro" id="IPR013221">
    <property type="entry name" value="Mur_ligase_cen"/>
</dbReference>
<keyword evidence="3" id="KW-0132">Cell division</keyword>
<evidence type="ECO:0000256" key="9">
    <source>
        <dbReference type="ARBA" id="ARBA00023316"/>
    </source>
</evidence>
<proteinExistence type="inferred from homology"/>
<keyword evidence="4" id="KW-0547">Nucleotide-binding</keyword>
<dbReference type="EMBL" id="UOEE01000245">
    <property type="protein sequence ID" value="VAV97468.1"/>
    <property type="molecule type" value="Genomic_DNA"/>
</dbReference>
<dbReference type="SUPFAM" id="SSF53623">
    <property type="entry name" value="MurD-like peptide ligases, catalytic domain"/>
    <property type="match status" value="1"/>
</dbReference>
<evidence type="ECO:0000256" key="5">
    <source>
        <dbReference type="ARBA" id="ARBA00022840"/>
    </source>
</evidence>
<evidence type="ECO:0000256" key="6">
    <source>
        <dbReference type="ARBA" id="ARBA00022960"/>
    </source>
</evidence>
<dbReference type="Gene3D" id="3.90.190.20">
    <property type="entry name" value="Mur ligase, C-terminal domain"/>
    <property type="match status" value="1"/>
</dbReference>
<dbReference type="InterPro" id="IPR005863">
    <property type="entry name" value="UDP-N-AcMur_synth"/>
</dbReference>
<dbReference type="InterPro" id="IPR035911">
    <property type="entry name" value="MurE/MurF_N"/>
</dbReference>
<reference evidence="13" key="1">
    <citation type="submission" date="2018-06" db="EMBL/GenBank/DDBJ databases">
        <authorList>
            <person name="Zhirakovskaya E."/>
        </authorList>
    </citation>
    <scope>NUCLEOTIDE SEQUENCE</scope>
</reference>
<dbReference type="InterPro" id="IPR051046">
    <property type="entry name" value="MurCDEF_CellWall_CoF430Synth"/>
</dbReference>
<organism evidence="13">
    <name type="scientific">hydrothermal vent metagenome</name>
    <dbReference type="NCBI Taxonomy" id="652676"/>
    <lineage>
        <taxon>unclassified sequences</taxon>
        <taxon>metagenomes</taxon>
        <taxon>ecological metagenomes</taxon>
    </lineage>
</organism>
<dbReference type="GO" id="GO:0009252">
    <property type="term" value="P:peptidoglycan biosynthetic process"/>
    <property type="evidence" value="ECO:0007669"/>
    <property type="project" value="UniProtKB-KW"/>
</dbReference>
<sequence>MGQALWTADELAAATGGTLVAGKNWQVQGICIDSRNANTDDLFVALEVERDGHDFVQSALDAGAAASLVANGNVPGAKLVVKNTQSALEQVAIAARKRSNASRIAVTGSVGKTSVKDALAIIFSQDGATHKSVKSYNNQWGVPLSLARMPVSSKYGVFEIGTSSPGEIAPLCGLVRPDIGIITRIAEAHLAGFGSVTEIALEKASLLAGMGEGGTAILPADDACFDLLQQQAGYFSVQNIMTFGRADGCTVQILNWNTGLDGSDGLFLVNGKQLQIKAPVTGMHWAEILAASMCAALAAELAPDVIASAMQLIKPPSGRGGLVTLPLVNGSAVLMDDSYNANPTSMTAALDTLSRMPAKRKLAVLGQMLELGAEERRLHAELSWPIEQAKLAKVWCVGELMRALHQKLPAQRQAAMSDDVDGLAADIYAELQDGDVVLVKGSNGSGVHKIATQLQQIAKAQKSGK</sequence>
<dbReference type="InterPro" id="IPR004101">
    <property type="entry name" value="Mur_ligase_C"/>
</dbReference>
<evidence type="ECO:0000256" key="8">
    <source>
        <dbReference type="ARBA" id="ARBA00023306"/>
    </source>
</evidence>
<dbReference type="PANTHER" id="PTHR43024">
    <property type="entry name" value="UDP-N-ACETYLMURAMOYL-TRIPEPTIDE--D-ALANYL-D-ALANINE LIGASE"/>
    <property type="match status" value="1"/>
</dbReference>
<dbReference type="GO" id="GO:0071555">
    <property type="term" value="P:cell wall organization"/>
    <property type="evidence" value="ECO:0007669"/>
    <property type="project" value="UniProtKB-KW"/>
</dbReference>
<name>A0A3B0SAD4_9ZZZZ</name>
<evidence type="ECO:0000256" key="1">
    <source>
        <dbReference type="ARBA" id="ARBA00022490"/>
    </source>
</evidence>
<keyword evidence="6" id="KW-0133">Cell shape</keyword>
<evidence type="ECO:0000256" key="3">
    <source>
        <dbReference type="ARBA" id="ARBA00022618"/>
    </source>
</evidence>
<evidence type="ECO:0000256" key="2">
    <source>
        <dbReference type="ARBA" id="ARBA00022598"/>
    </source>
</evidence>
<feature type="domain" description="Mur ligase central" evidence="12">
    <location>
        <begin position="106"/>
        <end position="295"/>
    </location>
</feature>
<evidence type="ECO:0000256" key="10">
    <source>
        <dbReference type="ARBA" id="ARBA00031461"/>
    </source>
</evidence>
<evidence type="ECO:0000256" key="7">
    <source>
        <dbReference type="ARBA" id="ARBA00022984"/>
    </source>
</evidence>
<feature type="domain" description="Mur ligase C-terminal" evidence="11">
    <location>
        <begin position="333"/>
        <end position="442"/>
    </location>
</feature>
<dbReference type="HAMAP" id="MF_02019">
    <property type="entry name" value="MurF"/>
    <property type="match status" value="1"/>
</dbReference>
<accession>A0A3B0SAD4</accession>
<dbReference type="AlphaFoldDB" id="A0A3B0SAD4"/>
<dbReference type="Gene3D" id="3.40.1390.10">
    <property type="entry name" value="MurE/MurF, N-terminal domain"/>
    <property type="match status" value="1"/>
</dbReference>
<protein>
    <recommendedName>
        <fullName evidence="10">UDP-MurNAc-pentapeptide synthetase</fullName>
    </recommendedName>
</protein>
<dbReference type="GO" id="GO:0008360">
    <property type="term" value="P:regulation of cell shape"/>
    <property type="evidence" value="ECO:0007669"/>
    <property type="project" value="UniProtKB-KW"/>
</dbReference>
<dbReference type="GO" id="GO:0051301">
    <property type="term" value="P:cell division"/>
    <property type="evidence" value="ECO:0007669"/>
    <property type="project" value="UniProtKB-KW"/>
</dbReference>
<evidence type="ECO:0000313" key="13">
    <source>
        <dbReference type="EMBL" id="VAV97468.1"/>
    </source>
</evidence>
<dbReference type="InterPro" id="IPR036615">
    <property type="entry name" value="Mur_ligase_C_dom_sf"/>
</dbReference>
<keyword evidence="7" id="KW-0573">Peptidoglycan synthesis</keyword>
<dbReference type="SUPFAM" id="SSF63418">
    <property type="entry name" value="MurE/MurF N-terminal domain"/>
    <property type="match status" value="1"/>
</dbReference>
<keyword evidence="9" id="KW-0961">Cell wall biogenesis/degradation</keyword>
<dbReference type="PANTHER" id="PTHR43024:SF1">
    <property type="entry name" value="UDP-N-ACETYLMURAMOYL-TRIPEPTIDE--D-ALANYL-D-ALANINE LIGASE"/>
    <property type="match status" value="1"/>
</dbReference>
<keyword evidence="2 13" id="KW-0436">Ligase</keyword>
<evidence type="ECO:0000259" key="12">
    <source>
        <dbReference type="Pfam" id="PF08245"/>
    </source>
</evidence>
<dbReference type="GO" id="GO:0005524">
    <property type="term" value="F:ATP binding"/>
    <property type="evidence" value="ECO:0007669"/>
    <property type="project" value="UniProtKB-KW"/>
</dbReference>
<dbReference type="Pfam" id="PF02875">
    <property type="entry name" value="Mur_ligase_C"/>
    <property type="match status" value="1"/>
</dbReference>